<protein>
    <submittedName>
        <fullName evidence="1">Uncharacterized protein</fullName>
    </submittedName>
</protein>
<comment type="caution">
    <text evidence="1">The sequence shown here is derived from an EMBL/GenBank/DDBJ whole genome shotgun (WGS) entry which is preliminary data.</text>
</comment>
<proteinExistence type="predicted"/>
<dbReference type="HOGENOM" id="CLU_3415129_0_0_6"/>
<dbReference type="Proteomes" id="UP000011617">
    <property type="component" value="Unassembled WGS sequence"/>
</dbReference>
<organism evidence="1 2">
    <name type="scientific">Wohlfahrtiimonas chitiniclastica SH04</name>
    <dbReference type="NCBI Taxonomy" id="1261130"/>
    <lineage>
        <taxon>Bacteria</taxon>
        <taxon>Pseudomonadati</taxon>
        <taxon>Pseudomonadota</taxon>
        <taxon>Gammaproteobacteria</taxon>
        <taxon>Cardiobacteriales</taxon>
        <taxon>Ignatzschineriaceae</taxon>
        <taxon>Wohlfahrtiimonas</taxon>
    </lineage>
</organism>
<sequence length="27" mass="3164">MEKFTVPDKKAQKTKYSQASLEFCKNL</sequence>
<evidence type="ECO:0000313" key="2">
    <source>
        <dbReference type="Proteomes" id="UP000011617"/>
    </source>
</evidence>
<name>L8Y164_9GAMM</name>
<keyword evidence="2" id="KW-1185">Reference proteome</keyword>
<reference evidence="1 2" key="1">
    <citation type="journal article" date="2013" name="Genome Announc.">
        <title>Complete Genome Sequence of Wohlfahrtiimonas chitiniclastica Strain SH04, Isolated from Chrysomya megacephala Collected from Pudong International Airport in China.</title>
        <authorList>
            <person name="Cao X.M."/>
            <person name="Chen T."/>
            <person name="Xu L.Z."/>
            <person name="Yao L.S."/>
            <person name="Qi J."/>
            <person name="Zhang X.L."/>
            <person name="Yan Q.L."/>
            <person name="Deng Y.H."/>
            <person name="Guo T.Y."/>
            <person name="Wang J."/>
            <person name="Hu K.X."/>
            <person name="Xu B.L."/>
        </authorList>
    </citation>
    <scope>NUCLEOTIDE SEQUENCE [LARGE SCALE GENOMIC DNA]</scope>
    <source>
        <strain evidence="1 2">SH04</strain>
    </source>
</reference>
<dbReference type="AlphaFoldDB" id="L8Y164"/>
<evidence type="ECO:0000313" key="1">
    <source>
        <dbReference type="EMBL" id="ELV08241.1"/>
    </source>
</evidence>
<accession>L8Y164</accession>
<gene>
    <name evidence="1" type="ORF">F387_00484</name>
</gene>
<dbReference type="EMBL" id="AOBV01000006">
    <property type="protein sequence ID" value="ELV08241.1"/>
    <property type="molecule type" value="Genomic_DNA"/>
</dbReference>